<protein>
    <submittedName>
        <fullName evidence="5">Acyltransferase</fullName>
    </submittedName>
</protein>
<feature type="domain" description="Phospholipid/glycerol acyltransferase" evidence="4">
    <location>
        <begin position="28"/>
        <end position="137"/>
    </location>
</feature>
<dbReference type="SUPFAM" id="SSF69593">
    <property type="entry name" value="Glycerol-3-phosphate (1)-acyltransferase"/>
    <property type="match status" value="1"/>
</dbReference>
<keyword evidence="3 5" id="KW-0012">Acyltransferase</keyword>
<dbReference type="SMART" id="SM00563">
    <property type="entry name" value="PlsC"/>
    <property type="match status" value="1"/>
</dbReference>
<comment type="pathway">
    <text evidence="1">Lipid metabolism.</text>
</comment>
<name>A0A2U2XFP4_9FLAO</name>
<evidence type="ECO:0000256" key="2">
    <source>
        <dbReference type="ARBA" id="ARBA00022679"/>
    </source>
</evidence>
<sequence length="185" mass="21259">MMGKVSLWILKLMGWDIKDSPEGVDKAVIVMGPHTSNWDFIIGKLAFTYYGVKGRYLIKSELFFPPLGWFLKAIGGIPIHRGKNNKFTDQAVKHFNNNDSMYMVFTPEGTRSYSPNWKKGFYYIALRAKVPIYIGYMDYEKKIGGFLDLFTPTGDVEKDIAFIKKELSQFKGKYPEKGIRAVEDE</sequence>
<keyword evidence="6" id="KW-1185">Reference proteome</keyword>
<reference evidence="5 6" key="1">
    <citation type="submission" date="2018-05" db="EMBL/GenBank/DDBJ databases">
        <title>Brumimicrobium oceani sp. nov., isolated from coastal sediment.</title>
        <authorList>
            <person name="Kou Y."/>
        </authorList>
    </citation>
    <scope>NUCLEOTIDE SEQUENCE [LARGE SCALE GENOMIC DNA]</scope>
    <source>
        <strain evidence="5 6">C305</strain>
    </source>
</reference>
<dbReference type="OrthoDB" id="9796839at2"/>
<evidence type="ECO:0000256" key="1">
    <source>
        <dbReference type="ARBA" id="ARBA00005189"/>
    </source>
</evidence>
<proteinExistence type="predicted"/>
<evidence type="ECO:0000256" key="3">
    <source>
        <dbReference type="ARBA" id="ARBA00023315"/>
    </source>
</evidence>
<dbReference type="PANTHER" id="PTHR10434">
    <property type="entry name" value="1-ACYL-SN-GLYCEROL-3-PHOSPHATE ACYLTRANSFERASE"/>
    <property type="match status" value="1"/>
</dbReference>
<reference evidence="5 6" key="2">
    <citation type="submission" date="2018-05" db="EMBL/GenBank/DDBJ databases">
        <authorList>
            <person name="Lanie J.A."/>
            <person name="Ng W.-L."/>
            <person name="Kazmierczak K.M."/>
            <person name="Andrzejewski T.M."/>
            <person name="Davidsen T.M."/>
            <person name="Wayne K.J."/>
            <person name="Tettelin H."/>
            <person name="Glass J.I."/>
            <person name="Rusch D."/>
            <person name="Podicherti R."/>
            <person name="Tsui H.-C.T."/>
            <person name="Winkler M.E."/>
        </authorList>
    </citation>
    <scope>NUCLEOTIDE SEQUENCE [LARGE SCALE GENOMIC DNA]</scope>
    <source>
        <strain evidence="5 6">C305</strain>
    </source>
</reference>
<evidence type="ECO:0000313" key="6">
    <source>
        <dbReference type="Proteomes" id="UP000245370"/>
    </source>
</evidence>
<dbReference type="RefSeq" id="WP_109358695.1">
    <property type="nucleotide sequence ID" value="NZ_QFRJ01000002.1"/>
</dbReference>
<evidence type="ECO:0000259" key="4">
    <source>
        <dbReference type="SMART" id="SM00563"/>
    </source>
</evidence>
<dbReference type="GO" id="GO:0003841">
    <property type="term" value="F:1-acylglycerol-3-phosphate O-acyltransferase activity"/>
    <property type="evidence" value="ECO:0007669"/>
    <property type="project" value="TreeGrafter"/>
</dbReference>
<dbReference type="Pfam" id="PF01553">
    <property type="entry name" value="Acyltransferase"/>
    <property type="match status" value="1"/>
</dbReference>
<comment type="caution">
    <text evidence="5">The sequence shown here is derived from an EMBL/GenBank/DDBJ whole genome shotgun (WGS) entry which is preliminary data.</text>
</comment>
<dbReference type="InterPro" id="IPR002123">
    <property type="entry name" value="Plipid/glycerol_acylTrfase"/>
</dbReference>
<accession>A0A2U2XFP4</accession>
<organism evidence="5 6">
    <name type="scientific">Brumimicrobium oceani</name>
    <dbReference type="NCBI Taxonomy" id="2100725"/>
    <lineage>
        <taxon>Bacteria</taxon>
        <taxon>Pseudomonadati</taxon>
        <taxon>Bacteroidota</taxon>
        <taxon>Flavobacteriia</taxon>
        <taxon>Flavobacteriales</taxon>
        <taxon>Crocinitomicaceae</taxon>
        <taxon>Brumimicrobium</taxon>
    </lineage>
</organism>
<dbReference type="AlphaFoldDB" id="A0A2U2XFP4"/>
<dbReference type="Proteomes" id="UP000245370">
    <property type="component" value="Unassembled WGS sequence"/>
</dbReference>
<dbReference type="PANTHER" id="PTHR10434:SF9">
    <property type="entry name" value="PHOSPHOLIPID_GLYCEROL ACYLTRANSFERASE DOMAIN-CONTAINING PROTEIN"/>
    <property type="match status" value="1"/>
</dbReference>
<dbReference type="EMBL" id="QFRJ01000002">
    <property type="protein sequence ID" value="PWH86583.1"/>
    <property type="molecule type" value="Genomic_DNA"/>
</dbReference>
<gene>
    <name evidence="5" type="ORF">DIT68_04935</name>
</gene>
<keyword evidence="2 5" id="KW-0808">Transferase</keyword>
<evidence type="ECO:0000313" key="5">
    <source>
        <dbReference type="EMBL" id="PWH86583.1"/>
    </source>
</evidence>
<dbReference type="GO" id="GO:0006654">
    <property type="term" value="P:phosphatidic acid biosynthetic process"/>
    <property type="evidence" value="ECO:0007669"/>
    <property type="project" value="TreeGrafter"/>
</dbReference>